<dbReference type="GO" id="GO:0035438">
    <property type="term" value="F:cyclic-di-GMP binding"/>
    <property type="evidence" value="ECO:0007669"/>
    <property type="project" value="InterPro"/>
</dbReference>
<gene>
    <name evidence="3" type="ORF">SOCE836_035610</name>
</gene>
<feature type="compositionally biased region" description="Low complexity" evidence="1">
    <location>
        <begin position="375"/>
        <end position="385"/>
    </location>
</feature>
<protein>
    <recommendedName>
        <fullName evidence="2">PilZ domain-containing protein</fullName>
    </recommendedName>
</protein>
<dbReference type="Pfam" id="PF07238">
    <property type="entry name" value="PilZ"/>
    <property type="match status" value="1"/>
</dbReference>
<organism evidence="3 4">
    <name type="scientific">Sorangium cellulosum</name>
    <name type="common">Polyangium cellulosum</name>
    <dbReference type="NCBI Taxonomy" id="56"/>
    <lineage>
        <taxon>Bacteria</taxon>
        <taxon>Pseudomonadati</taxon>
        <taxon>Myxococcota</taxon>
        <taxon>Polyangia</taxon>
        <taxon>Polyangiales</taxon>
        <taxon>Polyangiaceae</taxon>
        <taxon>Sorangium</taxon>
    </lineage>
</organism>
<feature type="region of interest" description="Disordered" evidence="1">
    <location>
        <begin position="1"/>
        <end position="31"/>
    </location>
</feature>
<feature type="compositionally biased region" description="Low complexity" evidence="1">
    <location>
        <begin position="234"/>
        <end position="267"/>
    </location>
</feature>
<feature type="region of interest" description="Disordered" evidence="1">
    <location>
        <begin position="568"/>
        <end position="621"/>
    </location>
</feature>
<feature type="compositionally biased region" description="Low complexity" evidence="1">
    <location>
        <begin position="319"/>
        <end position="332"/>
    </location>
</feature>
<evidence type="ECO:0000256" key="1">
    <source>
        <dbReference type="SAM" id="MobiDB-lite"/>
    </source>
</evidence>
<feature type="region of interest" description="Disordered" evidence="1">
    <location>
        <begin position="436"/>
        <end position="486"/>
    </location>
</feature>
<feature type="region of interest" description="Disordered" evidence="1">
    <location>
        <begin position="703"/>
        <end position="750"/>
    </location>
</feature>
<feature type="compositionally biased region" description="Basic and acidic residues" evidence="1">
    <location>
        <begin position="729"/>
        <end position="750"/>
    </location>
</feature>
<sequence length="750" mass="75944">MNVRGADGDGVRRAPESLEKDREGGERRAGAGQRVRIEALVAVGETSGGGFEAESIDMSPEGMRLRTAYLPRIGDALICRFDGLGKELVVEGEVCWRAEQARGGEFGLRFTGLDPEAEEAVRAMCSSMDVGAAGSAPALTIPSGAGQGTAQRGARVRLHIDGLGSPMKARVRAGGLDDLEVGSNLEFLKVGRSLELEEVEQGTRREAYIDHVKVEVDPATSVPQLVVTLRYEAPRAARASRPRASSETLPPARSAAALDAGAPARAPSVPPPGEGARASSAPQGERATARASSAPPRDPQGERATARASSAPPRDPQGERATAGASGGAAAPADDDHDGDVSPPALSAREAPAADAAPASAQDAAPPPSQEGSDEAGSAQAAGAQPSRLRDVGEKAAMASKAVAGTIGPALAGAGARAATAMAGMVARIKARRAARAAGEDGSGKDGGPRRKTAPPPAGALKSGGRRLVREEAEEAAGEGTEPPRFNKKAAAAGSFLGLAAVLVVFGAARLLGLRGGDAPAAGAAEGAASASALPASSGAPALPAAAATAAAPGGVLTANVPLFGATPLSTTEPVPPTPPADPNAQAGDPLERSAAVPGGPGDEDDAEADEDEREGLKEWGHGSVRSPIVLKLKMDGPIKELNGAAGAMGFTVSLPDRRALSSGSGLAQKDKRIASVRVVNTPHGAEITLQFKDGVPAYKAKARGDRLEISLGRDEPKKVASKSKKEKAKAADEKKKKGEKQSGKKDRER</sequence>
<feature type="compositionally biased region" description="Basic and acidic residues" evidence="1">
    <location>
        <begin position="703"/>
        <end position="719"/>
    </location>
</feature>
<evidence type="ECO:0000313" key="3">
    <source>
        <dbReference type="EMBL" id="AUX31432.1"/>
    </source>
</evidence>
<feature type="compositionally biased region" description="Low complexity" evidence="1">
    <location>
        <begin position="342"/>
        <end position="364"/>
    </location>
</feature>
<dbReference type="InterPro" id="IPR009875">
    <property type="entry name" value="PilZ_domain"/>
</dbReference>
<dbReference type="Proteomes" id="UP000295497">
    <property type="component" value="Chromosome"/>
</dbReference>
<evidence type="ECO:0000313" key="4">
    <source>
        <dbReference type="Proteomes" id="UP000295497"/>
    </source>
</evidence>
<dbReference type="EMBL" id="CP012672">
    <property type="protein sequence ID" value="AUX31432.1"/>
    <property type="molecule type" value="Genomic_DNA"/>
</dbReference>
<feature type="domain" description="PilZ" evidence="2">
    <location>
        <begin position="44"/>
        <end position="125"/>
    </location>
</feature>
<feature type="compositionally biased region" description="Acidic residues" evidence="1">
    <location>
        <begin position="602"/>
        <end position="614"/>
    </location>
</feature>
<accession>A0A4V0NFZ9</accession>
<reference evidence="3 4" key="1">
    <citation type="submission" date="2015-09" db="EMBL/GenBank/DDBJ databases">
        <title>Sorangium comparison.</title>
        <authorList>
            <person name="Zaburannyi N."/>
            <person name="Bunk B."/>
            <person name="Overmann J."/>
            <person name="Mueller R."/>
        </authorList>
    </citation>
    <scope>NUCLEOTIDE SEQUENCE [LARGE SCALE GENOMIC DNA]</scope>
    <source>
        <strain evidence="3 4">So ce836</strain>
    </source>
</reference>
<dbReference type="Gene3D" id="2.40.10.220">
    <property type="entry name" value="predicted glycosyltransferase like domains"/>
    <property type="match status" value="1"/>
</dbReference>
<name>A0A4V0NFZ9_SORCE</name>
<feature type="region of interest" description="Disordered" evidence="1">
    <location>
        <begin position="234"/>
        <end position="393"/>
    </location>
</feature>
<dbReference type="SUPFAM" id="SSF141371">
    <property type="entry name" value="PilZ domain-like"/>
    <property type="match status" value="1"/>
</dbReference>
<dbReference type="AlphaFoldDB" id="A0A4V0NFZ9"/>
<feature type="compositionally biased region" description="Basic and acidic residues" evidence="1">
    <location>
        <begin position="438"/>
        <end position="449"/>
    </location>
</feature>
<feature type="compositionally biased region" description="Basic and acidic residues" evidence="1">
    <location>
        <begin position="1"/>
        <end position="29"/>
    </location>
</feature>
<evidence type="ECO:0000259" key="2">
    <source>
        <dbReference type="Pfam" id="PF07238"/>
    </source>
</evidence>
<proteinExistence type="predicted"/>